<dbReference type="GO" id="GO:0005829">
    <property type="term" value="C:cytosol"/>
    <property type="evidence" value="ECO:0007669"/>
    <property type="project" value="TreeGrafter"/>
</dbReference>
<dbReference type="GO" id="GO:0006516">
    <property type="term" value="P:glycoprotein catabolic process"/>
    <property type="evidence" value="ECO:0007669"/>
    <property type="project" value="InterPro"/>
</dbReference>
<comment type="cofactor">
    <cofactor evidence="2">
        <name>Zn(2+)</name>
        <dbReference type="ChEBI" id="CHEBI:29105"/>
    </cofactor>
</comment>
<evidence type="ECO:0000256" key="7">
    <source>
        <dbReference type="ARBA" id="ARBA00022490"/>
    </source>
</evidence>
<keyword evidence="10" id="KW-0862">Zinc</keyword>
<proteinExistence type="inferred from homology"/>
<dbReference type="InterPro" id="IPR038680">
    <property type="entry name" value="PAW_sf"/>
</dbReference>
<keyword evidence="17" id="KW-1185">Reference proteome</keyword>
<dbReference type="GO" id="GO:0000224">
    <property type="term" value="F:peptide-N4-(N-acetyl-beta-glucosaminyl)asparagine amidase activity"/>
    <property type="evidence" value="ECO:0007669"/>
    <property type="project" value="UniProtKB-EC"/>
</dbReference>
<dbReference type="GO" id="GO:0005634">
    <property type="term" value="C:nucleus"/>
    <property type="evidence" value="ECO:0007669"/>
    <property type="project" value="TreeGrafter"/>
</dbReference>
<comment type="similarity">
    <text evidence="4 14">Belongs to the transglutaminase-like superfamily. PNGase family.</text>
</comment>
<dbReference type="SUPFAM" id="SSF49785">
    <property type="entry name" value="Galactose-binding domain-like"/>
    <property type="match status" value="1"/>
</dbReference>
<dbReference type="SMART" id="SM00460">
    <property type="entry name" value="TGc"/>
    <property type="match status" value="1"/>
</dbReference>
<evidence type="ECO:0000256" key="1">
    <source>
        <dbReference type="ARBA" id="ARBA00001650"/>
    </source>
</evidence>
<feature type="compositionally biased region" description="Polar residues" evidence="15">
    <location>
        <begin position="110"/>
        <end position="120"/>
    </location>
</feature>
<dbReference type="Gene3D" id="2.20.25.10">
    <property type="match status" value="1"/>
</dbReference>
<dbReference type="SUPFAM" id="SSF54001">
    <property type="entry name" value="Cysteine proteinases"/>
    <property type="match status" value="1"/>
</dbReference>
<evidence type="ECO:0000256" key="12">
    <source>
        <dbReference type="ARBA" id="ARBA00029604"/>
    </source>
</evidence>
<dbReference type="Pfam" id="PF01841">
    <property type="entry name" value="Transglut_core"/>
    <property type="match status" value="1"/>
</dbReference>
<dbReference type="InterPro" id="IPR002931">
    <property type="entry name" value="Transglutaminase-like"/>
</dbReference>
<accession>A0A9W2YPK3</accession>
<feature type="region of interest" description="Disordered" evidence="15">
    <location>
        <begin position="106"/>
        <end position="127"/>
    </location>
</feature>
<dbReference type="AlphaFoldDB" id="A0A9W2YPK3"/>
<dbReference type="InterPro" id="IPR036339">
    <property type="entry name" value="PUB-like_dom_sf"/>
</dbReference>
<gene>
    <name evidence="18" type="primary">LOC106074985</name>
</gene>
<dbReference type="RefSeq" id="XP_055864611.1">
    <property type="nucleotide sequence ID" value="XM_056008636.1"/>
</dbReference>
<evidence type="ECO:0000256" key="15">
    <source>
        <dbReference type="SAM" id="MobiDB-lite"/>
    </source>
</evidence>
<evidence type="ECO:0000256" key="3">
    <source>
        <dbReference type="ARBA" id="ARBA00004496"/>
    </source>
</evidence>
<dbReference type="OrthoDB" id="409136at2759"/>
<dbReference type="GeneID" id="106074985"/>
<keyword evidence="8" id="KW-0479">Metal-binding</keyword>
<dbReference type="Proteomes" id="UP001165740">
    <property type="component" value="Chromosome 1"/>
</dbReference>
<evidence type="ECO:0000256" key="6">
    <source>
        <dbReference type="ARBA" id="ARBA00018546"/>
    </source>
</evidence>
<evidence type="ECO:0000256" key="14">
    <source>
        <dbReference type="PROSITE-ProRule" id="PRU00731"/>
    </source>
</evidence>
<dbReference type="SMART" id="SM00580">
    <property type="entry name" value="PUG"/>
    <property type="match status" value="1"/>
</dbReference>
<dbReference type="SUPFAM" id="SSF143503">
    <property type="entry name" value="PUG domain-like"/>
    <property type="match status" value="1"/>
</dbReference>
<comment type="function">
    <text evidence="11">Specifically deglycosylates the denatured form of N-linked glycoproteins in the cytoplasm and assists their proteasome-mediated degradation. Cleaves the beta-aspartyl-glucosamine (GlcNAc) of the glycan and the amide side chain of Asn, converting Asn to Asp. Prefers proteins containing high-mannose over those bearing complex type oligosaccharides. Can recognize misfolded proteins in the endoplasmic reticulum that are exported to the cytosol to be destroyed and deglycosylate them, while it has no activity toward native proteins. Deglycosylation is a prerequisite for subsequent proteasome-mediated degradation of some, but not all, misfolded glycoproteins.</text>
</comment>
<dbReference type="InterPro" id="IPR038765">
    <property type="entry name" value="Papain-like_cys_pep_sf"/>
</dbReference>
<evidence type="ECO:0000256" key="10">
    <source>
        <dbReference type="ARBA" id="ARBA00022833"/>
    </source>
</evidence>
<evidence type="ECO:0000256" key="8">
    <source>
        <dbReference type="ARBA" id="ARBA00022723"/>
    </source>
</evidence>
<name>A0A9W2YPK3_BIOGL</name>
<dbReference type="FunFam" id="2.60.120.1020:FF:000001">
    <property type="entry name" value="Peptide-N(4)-(N-acetyl-beta-glucosaminyl)asparagine amidase"/>
    <property type="match status" value="1"/>
</dbReference>
<dbReference type="Gene3D" id="3.10.620.30">
    <property type="match status" value="1"/>
</dbReference>
<comment type="catalytic activity">
    <reaction evidence="1">
        <text>Hydrolysis of an N(4)-(acetyl-beta-D-glucosaminyl)asparagine residue in which the glucosamine residue may be further glycosylated, to yield a (substituted) N-acetyl-beta-D-glucosaminylamine and a peptide containing an aspartate residue.</text>
        <dbReference type="EC" id="3.5.1.52"/>
    </reaction>
</comment>
<dbReference type="PROSITE" id="PS51398">
    <property type="entry name" value="PAW"/>
    <property type="match status" value="1"/>
</dbReference>
<dbReference type="OMA" id="ENHYCSQ"/>
<comment type="subcellular location">
    <subcellularLocation>
        <location evidence="3">Cytoplasm</location>
    </subcellularLocation>
</comment>
<evidence type="ECO:0000256" key="2">
    <source>
        <dbReference type="ARBA" id="ARBA00001947"/>
    </source>
</evidence>
<evidence type="ECO:0000256" key="9">
    <source>
        <dbReference type="ARBA" id="ARBA00022801"/>
    </source>
</evidence>
<evidence type="ECO:0000256" key="13">
    <source>
        <dbReference type="ARBA" id="ARBA00032901"/>
    </source>
</evidence>
<dbReference type="Pfam" id="PF04721">
    <property type="entry name" value="PAW"/>
    <property type="match status" value="1"/>
</dbReference>
<reference evidence="18" key="1">
    <citation type="submission" date="2025-08" db="UniProtKB">
        <authorList>
            <consortium name="RefSeq"/>
        </authorList>
    </citation>
    <scope>IDENTIFICATION</scope>
</reference>
<dbReference type="PANTHER" id="PTHR12143:SF19">
    <property type="entry name" value="PEPTIDE-N(4)-(N-ACETYL-BETA-GLUCOSAMINYL)ASPARAGINE AMIDASE"/>
    <property type="match status" value="1"/>
</dbReference>
<organism evidence="17 18">
    <name type="scientific">Biomphalaria glabrata</name>
    <name type="common">Bloodfluke planorb</name>
    <name type="synonym">Freshwater snail</name>
    <dbReference type="NCBI Taxonomy" id="6526"/>
    <lineage>
        <taxon>Eukaryota</taxon>
        <taxon>Metazoa</taxon>
        <taxon>Spiralia</taxon>
        <taxon>Lophotrochozoa</taxon>
        <taxon>Mollusca</taxon>
        <taxon>Gastropoda</taxon>
        <taxon>Heterobranchia</taxon>
        <taxon>Euthyneura</taxon>
        <taxon>Panpulmonata</taxon>
        <taxon>Hygrophila</taxon>
        <taxon>Lymnaeoidea</taxon>
        <taxon>Planorbidae</taxon>
        <taxon>Biomphalaria</taxon>
    </lineage>
</organism>
<dbReference type="Pfam" id="PF09409">
    <property type="entry name" value="PUB"/>
    <property type="match status" value="1"/>
</dbReference>
<feature type="domain" description="PAW" evidence="16">
    <location>
        <begin position="433"/>
        <end position="639"/>
    </location>
</feature>
<dbReference type="GO" id="GO:0046872">
    <property type="term" value="F:metal ion binding"/>
    <property type="evidence" value="ECO:0007669"/>
    <property type="project" value="UniProtKB-KW"/>
</dbReference>
<sequence length="639" mass="73700">MAPTADSISQMVNENSVDNFMTASNILIKFAVNILENPTESKYRRIRISNPTIQNKLLNVSGGMECLFEMGFQEAEDGECLVFPSNASLQILETIKNNLHKQREKLQRKMQPTSFVSRNSQRVEEAGASASTSQTLVTVSRPASSYLVSEAEFLTRMEDGLRRVKRYENQALQQKVRDIIPVNQLEVNAKQRYDTRSRAQSTWQMKDFLLLSLLNWFKTSFFKWVDTLPCERCHGSTQNTGYLTPTPDDLQWGARRVESHLCSSCNHVNRFPRYTDAEKLLTSRCGRCGEWADCFTLCCRSLDFEARYVMDWTDHVWTEVYSNSQSRWLHCDACENVCDKPLLYESGWGKKLTFVIAVSKDEIQDVTWRYSAKHNEILARRTLCRESWLRRAVHQLWKREISRLSQERQQELWQRLICELTEFITKKNDTAEALPGRTTGSVAWREARGELGASASQQSQVQNNFVFIPTEAERECEMIHIVYNCATDKYVRLSSGNQEYEGWQTCVFTNQDIFRKEEYDWKMVYLTRHEESAYGEIVWKFDITGTDLRISKVEFKAESAVFETGAVNWRICAGEMCFMHTGSSLQNMITIDVHGCQTLTVTAVLQGGQGQNAWQHAQLFRQSLENTGGTPLDLKLFLN</sequence>
<dbReference type="EC" id="3.5.1.52" evidence="5"/>
<keyword evidence="9" id="KW-0378">Hydrolase</keyword>
<dbReference type="InterPro" id="IPR018997">
    <property type="entry name" value="PUB_domain"/>
</dbReference>
<dbReference type="SMART" id="SM00613">
    <property type="entry name" value="PAW"/>
    <property type="match status" value="1"/>
</dbReference>
<dbReference type="FunFam" id="2.20.25.10:FF:000011">
    <property type="entry name" value="peptide-N(4)-(N-acetyl-beta- glucosaminyl)asparagine amidase"/>
    <property type="match status" value="1"/>
</dbReference>
<dbReference type="Gene3D" id="2.60.120.1020">
    <property type="entry name" value="Peptide N glycanase, PAW domain"/>
    <property type="match status" value="1"/>
</dbReference>
<evidence type="ECO:0000259" key="16">
    <source>
        <dbReference type="PROSITE" id="PS51398"/>
    </source>
</evidence>
<dbReference type="Gene3D" id="1.20.58.2190">
    <property type="match status" value="1"/>
</dbReference>
<evidence type="ECO:0000256" key="5">
    <source>
        <dbReference type="ARBA" id="ARBA00012158"/>
    </source>
</evidence>
<dbReference type="InterPro" id="IPR008979">
    <property type="entry name" value="Galactose-bd-like_sf"/>
</dbReference>
<keyword evidence="7" id="KW-0963">Cytoplasm</keyword>
<evidence type="ECO:0000256" key="4">
    <source>
        <dbReference type="ARBA" id="ARBA00009390"/>
    </source>
</evidence>
<evidence type="ECO:0000313" key="18">
    <source>
        <dbReference type="RefSeq" id="XP_055864611.1"/>
    </source>
</evidence>
<evidence type="ECO:0000313" key="17">
    <source>
        <dbReference type="Proteomes" id="UP001165740"/>
    </source>
</evidence>
<evidence type="ECO:0000256" key="11">
    <source>
        <dbReference type="ARBA" id="ARBA00024870"/>
    </source>
</evidence>
<dbReference type="InterPro" id="IPR050883">
    <property type="entry name" value="PNGase"/>
</dbReference>
<dbReference type="PANTHER" id="PTHR12143">
    <property type="entry name" value="PEPTIDE N-GLYCANASE PNGASE -RELATED"/>
    <property type="match status" value="1"/>
</dbReference>
<protein>
    <recommendedName>
        <fullName evidence="6">Peptide-N(4)-(N-acetyl-beta-glucosaminyl)asparagine amidase</fullName>
        <ecNumber evidence="5">3.5.1.52</ecNumber>
    </recommendedName>
    <alternativeName>
        <fullName evidence="12">N-glycanase 1</fullName>
    </alternativeName>
    <alternativeName>
        <fullName evidence="13">Peptide:N-glycanase</fullName>
    </alternativeName>
</protein>
<dbReference type="InterPro" id="IPR006588">
    <property type="entry name" value="Peptide_N_glycanase_PAW_dom"/>
</dbReference>